<keyword evidence="2" id="KW-1185">Reference proteome</keyword>
<evidence type="ECO:0000313" key="1">
    <source>
        <dbReference type="EMBL" id="KAJ9134832.1"/>
    </source>
</evidence>
<gene>
    <name evidence="1" type="ORF">NKR19_g8511</name>
</gene>
<dbReference type="AlphaFoldDB" id="A0AA38VME9"/>
<dbReference type="EMBL" id="JANBVN010000174">
    <property type="protein sequence ID" value="KAJ9134832.1"/>
    <property type="molecule type" value="Genomic_DNA"/>
</dbReference>
<sequence length="427" mass="48745">MSSLDELPTHLCVHRNCDLCKEPVTGEKVIVLVGDLESALFETTIVIPRHPLDDDDSPDRFVQGRWQLCRGNYNCLLQLKNGLGRLKVPDPGRRSRIRIWDTPTPPDMFTYRVNVGRMPRRFHTVDVDAASGLTFLIHGDVIIGVHPHSRKAQPANLTVNRLPDWCSGDMCTWVQSDWWTDVMRPCYLLRMRLAGDVTVGRNRPDALIGDRRNGRTTFLLDKEHPAGIRTLLHDSDNFHPLPYISPFPYCDVHLNGHCPSGPIYDSDEEFDDDGYSRHGLPQDSKITRSRPPVIDSCPYSNWYSSYAPMEDVRRVHMFLEPGEEGYCRGVLLEYENGGQRAVGQCRVCIDPVRIFEKPKRICWSRTKEEDVPRKRVTFDEQESEDGEWAVYGMAGTLGFYYEGPKGGIWLSVSPLREDSEELDHSDG</sequence>
<accession>A0AA38VME9</accession>
<reference evidence="1" key="1">
    <citation type="submission" date="2022-07" db="EMBL/GenBank/DDBJ databases">
        <title>Fungi with potential for degradation of polypropylene.</title>
        <authorList>
            <person name="Gostincar C."/>
        </authorList>
    </citation>
    <scope>NUCLEOTIDE SEQUENCE</scope>
    <source>
        <strain evidence="1">EXF-13287</strain>
    </source>
</reference>
<proteinExistence type="predicted"/>
<organism evidence="1 2">
    <name type="scientific">Coniochaeta hoffmannii</name>
    <dbReference type="NCBI Taxonomy" id="91930"/>
    <lineage>
        <taxon>Eukaryota</taxon>
        <taxon>Fungi</taxon>
        <taxon>Dikarya</taxon>
        <taxon>Ascomycota</taxon>
        <taxon>Pezizomycotina</taxon>
        <taxon>Sordariomycetes</taxon>
        <taxon>Sordariomycetidae</taxon>
        <taxon>Coniochaetales</taxon>
        <taxon>Coniochaetaceae</taxon>
        <taxon>Coniochaeta</taxon>
    </lineage>
</organism>
<protein>
    <submittedName>
        <fullName evidence="1">Uncharacterized protein</fullName>
    </submittedName>
</protein>
<evidence type="ECO:0000313" key="2">
    <source>
        <dbReference type="Proteomes" id="UP001174691"/>
    </source>
</evidence>
<name>A0AA38VME9_9PEZI</name>
<comment type="caution">
    <text evidence="1">The sequence shown here is derived from an EMBL/GenBank/DDBJ whole genome shotgun (WGS) entry which is preliminary data.</text>
</comment>
<dbReference type="Proteomes" id="UP001174691">
    <property type="component" value="Unassembled WGS sequence"/>
</dbReference>